<dbReference type="AlphaFoldDB" id="A0A2H1H3K5"/>
<sequence>MDTLLLAEMPSFEDLDNDTAMNGADPQRYTTITYEPRQAGTLLVVVPCAASVHAPGDGPFPRPGYTPGVLPPIIHDAEPDVIYNFEVVVGKVSFFECVCDESDANCCLVSDRHVDEAHPALKTPRVLLVATKDIERMETLRVLHNRSRSSASEFNKNMQCNFYHMDEADAENKASGEQDRDLVRDLVGTEHLWNKCVKPNMAMQADEGIAIAEEDKTVVQLWFRRLMGARVDYASLGFLSNLDADYYEAQTWTASFLTASHSSFAHHIHRMDRSQYGLMCMEISLLPAQDKKRGTKKTVTEVPEELDTIPARFPRDDPNYAFSCALYFLFMIKPIRELFDTPGLVGWERLFNMQSWTSITQPPTTDREATPSPRSSPLDDLYDALPVFALSAELAKGTAEPARLVADVSSTRGPREGIYLTRGAREDVY</sequence>
<dbReference type="Proteomes" id="UP000245764">
    <property type="component" value="Chromosome 11"/>
</dbReference>
<gene>
    <name evidence="1" type="ORF">ZT1E4_G10371</name>
</gene>
<evidence type="ECO:0000313" key="1">
    <source>
        <dbReference type="EMBL" id="SMR60406.1"/>
    </source>
</evidence>
<accession>A0A2H1H3K5</accession>
<evidence type="ECO:0000313" key="2">
    <source>
        <dbReference type="Proteomes" id="UP000245764"/>
    </source>
</evidence>
<protein>
    <submittedName>
        <fullName evidence="1">Uncharacterized protein</fullName>
    </submittedName>
</protein>
<name>A0A2H1H3K5_ZYMTR</name>
<reference evidence="2" key="1">
    <citation type="submission" date="2017-05" db="EMBL/GenBank/DDBJ databases">
        <authorList>
            <person name="Song R."/>
            <person name="Chenine A.L."/>
            <person name="Ruprecht R.M."/>
        </authorList>
    </citation>
    <scope>NUCLEOTIDE SEQUENCE [LARGE SCALE GENOMIC DNA]</scope>
</reference>
<organism evidence="1 2">
    <name type="scientific">Zymoseptoria tritici ST99CH_1E4</name>
    <dbReference type="NCBI Taxonomy" id="1276532"/>
    <lineage>
        <taxon>Eukaryota</taxon>
        <taxon>Fungi</taxon>
        <taxon>Dikarya</taxon>
        <taxon>Ascomycota</taxon>
        <taxon>Pezizomycotina</taxon>
        <taxon>Dothideomycetes</taxon>
        <taxon>Dothideomycetidae</taxon>
        <taxon>Mycosphaerellales</taxon>
        <taxon>Mycosphaerellaceae</taxon>
        <taxon>Zymoseptoria</taxon>
    </lineage>
</organism>
<dbReference type="EMBL" id="LT854263">
    <property type="protein sequence ID" value="SMR60406.1"/>
    <property type="molecule type" value="Genomic_DNA"/>
</dbReference>
<proteinExistence type="predicted"/>